<dbReference type="SMART" id="SM00248">
    <property type="entry name" value="ANK"/>
    <property type="match status" value="4"/>
</dbReference>
<dbReference type="Proteomes" id="UP000794436">
    <property type="component" value="Unassembled WGS sequence"/>
</dbReference>
<comment type="caution">
    <text evidence="4">The sequence shown here is derived from an EMBL/GenBank/DDBJ whole genome shotgun (WGS) entry which is preliminary data.</text>
</comment>
<dbReference type="PROSITE" id="PS50297">
    <property type="entry name" value="ANK_REP_REGION"/>
    <property type="match status" value="3"/>
</dbReference>
<dbReference type="EMBL" id="SPLM01000002">
    <property type="protein sequence ID" value="TMW68368.1"/>
    <property type="molecule type" value="Genomic_DNA"/>
</dbReference>
<gene>
    <name evidence="4" type="ORF">Poli38472_005836</name>
</gene>
<evidence type="ECO:0008006" key="6">
    <source>
        <dbReference type="Google" id="ProtNLM"/>
    </source>
</evidence>
<reference evidence="4" key="1">
    <citation type="submission" date="2019-03" db="EMBL/GenBank/DDBJ databases">
        <title>Long read genome sequence of the mycoparasitic Pythium oligandrum ATCC 38472 isolated from sugarbeet rhizosphere.</title>
        <authorList>
            <person name="Gaulin E."/>
        </authorList>
    </citation>
    <scope>NUCLEOTIDE SEQUENCE</scope>
    <source>
        <strain evidence="4">ATCC 38472_TT</strain>
    </source>
</reference>
<evidence type="ECO:0000256" key="2">
    <source>
        <dbReference type="ARBA" id="ARBA00023043"/>
    </source>
</evidence>
<feature type="repeat" description="ANK" evidence="3">
    <location>
        <begin position="138"/>
        <end position="170"/>
    </location>
</feature>
<dbReference type="Gene3D" id="1.25.40.20">
    <property type="entry name" value="Ankyrin repeat-containing domain"/>
    <property type="match status" value="1"/>
</dbReference>
<keyword evidence="5" id="KW-1185">Reference proteome</keyword>
<evidence type="ECO:0000256" key="3">
    <source>
        <dbReference type="PROSITE-ProRule" id="PRU00023"/>
    </source>
</evidence>
<dbReference type="OrthoDB" id="78539at2759"/>
<protein>
    <recommendedName>
        <fullName evidence="6">ANK_REP_REGION domain-containing protein</fullName>
    </recommendedName>
</protein>
<feature type="repeat" description="ANK" evidence="3">
    <location>
        <begin position="105"/>
        <end position="137"/>
    </location>
</feature>
<proteinExistence type="predicted"/>
<evidence type="ECO:0000313" key="5">
    <source>
        <dbReference type="Proteomes" id="UP000794436"/>
    </source>
</evidence>
<dbReference type="InterPro" id="IPR036770">
    <property type="entry name" value="Ankyrin_rpt-contain_sf"/>
</dbReference>
<accession>A0A8K1FSA5</accession>
<dbReference type="Pfam" id="PF00023">
    <property type="entry name" value="Ank"/>
    <property type="match status" value="1"/>
</dbReference>
<keyword evidence="1" id="KW-0677">Repeat</keyword>
<feature type="repeat" description="ANK" evidence="3">
    <location>
        <begin position="72"/>
        <end position="104"/>
    </location>
</feature>
<evidence type="ECO:0000256" key="1">
    <source>
        <dbReference type="ARBA" id="ARBA00022737"/>
    </source>
</evidence>
<dbReference type="AlphaFoldDB" id="A0A8K1FSA5"/>
<evidence type="ECO:0000313" key="4">
    <source>
        <dbReference type="EMBL" id="TMW68368.1"/>
    </source>
</evidence>
<dbReference type="InterPro" id="IPR002110">
    <property type="entry name" value="Ankyrin_rpt"/>
</dbReference>
<keyword evidence="2 3" id="KW-0040">ANK repeat</keyword>
<dbReference type="PROSITE" id="PS50088">
    <property type="entry name" value="ANK_REPEAT"/>
    <property type="match status" value="3"/>
</dbReference>
<name>A0A8K1FSA5_PYTOL</name>
<sequence>MWAFSVNEYQRGSTSYYDTAPTRSFKAFDVDDFIGSLFRPEDAFVHAASLNQTEVVQRWITKNHDVNALDKEGHMALGIAAQNQCMDVLHLLVDHGASVDQPQADGKAALHLACMWGRYEAATLLLHNGANTSNRDKDGQTPLHGACRNGHDHIVQLLLASSIDPFVADECGATPFDLARDWQRVEMLKTLDQYHHAIFKPLMQSAVRSALNPRSHSKSQLPSSMQRLVCSFLC</sequence>
<dbReference type="PANTHER" id="PTHR24171">
    <property type="entry name" value="ANKYRIN REPEAT DOMAIN-CONTAINING PROTEIN 39-RELATED"/>
    <property type="match status" value="1"/>
</dbReference>
<dbReference type="Pfam" id="PF12796">
    <property type="entry name" value="Ank_2"/>
    <property type="match status" value="1"/>
</dbReference>
<organism evidence="4 5">
    <name type="scientific">Pythium oligandrum</name>
    <name type="common">Mycoparasitic fungus</name>
    <dbReference type="NCBI Taxonomy" id="41045"/>
    <lineage>
        <taxon>Eukaryota</taxon>
        <taxon>Sar</taxon>
        <taxon>Stramenopiles</taxon>
        <taxon>Oomycota</taxon>
        <taxon>Peronosporomycetes</taxon>
        <taxon>Pythiales</taxon>
        <taxon>Pythiaceae</taxon>
        <taxon>Pythium</taxon>
    </lineage>
</organism>
<dbReference type="SUPFAM" id="SSF48403">
    <property type="entry name" value="Ankyrin repeat"/>
    <property type="match status" value="1"/>
</dbReference>